<evidence type="ECO:0000256" key="1">
    <source>
        <dbReference type="ARBA" id="ARBA00022741"/>
    </source>
</evidence>
<dbReference type="RefSeq" id="WP_313719555.1">
    <property type="nucleotide sequence ID" value="NZ_CP134876.1"/>
</dbReference>
<reference evidence="4 5" key="1">
    <citation type="submission" date="2023-09" db="EMBL/GenBank/DDBJ databases">
        <title>Micromonospora halotolerans DSM 45598 genome sequence.</title>
        <authorList>
            <person name="Mo P."/>
        </authorList>
    </citation>
    <scope>NUCLEOTIDE SEQUENCE [LARGE SCALE GENOMIC DNA]</scope>
    <source>
        <strain evidence="4 5">DSM 45598</strain>
    </source>
</reference>
<gene>
    <name evidence="4" type="ORF">RMN56_22825</name>
</gene>
<organism evidence="4 5">
    <name type="scientific">Micromonospora halotolerans</name>
    <dbReference type="NCBI Taxonomy" id="709879"/>
    <lineage>
        <taxon>Bacteria</taxon>
        <taxon>Bacillati</taxon>
        <taxon>Actinomycetota</taxon>
        <taxon>Actinomycetes</taxon>
        <taxon>Micromonosporales</taxon>
        <taxon>Micromonosporaceae</taxon>
        <taxon>Micromonospora</taxon>
    </lineage>
</organism>
<keyword evidence="2" id="KW-0342">GTP-binding</keyword>
<dbReference type="InterPro" id="IPR020568">
    <property type="entry name" value="Ribosomal_Su5_D2-typ_SF"/>
</dbReference>
<proteinExistence type="predicted"/>
<protein>
    <recommendedName>
        <fullName evidence="3">Translation elongation factor EFG/EF2 domain-containing protein</fullName>
    </recommendedName>
</protein>
<keyword evidence="1" id="KW-0547">Nucleotide-binding</keyword>
<dbReference type="EMBL" id="CP134876">
    <property type="protein sequence ID" value="WNM37953.1"/>
    <property type="molecule type" value="Genomic_DNA"/>
</dbReference>
<evidence type="ECO:0000313" key="5">
    <source>
        <dbReference type="Proteomes" id="UP001303001"/>
    </source>
</evidence>
<dbReference type="SMART" id="SM00889">
    <property type="entry name" value="EFG_IV"/>
    <property type="match status" value="1"/>
</dbReference>
<evidence type="ECO:0000259" key="3">
    <source>
        <dbReference type="SMART" id="SM00889"/>
    </source>
</evidence>
<dbReference type="InterPro" id="IPR014721">
    <property type="entry name" value="Ribsml_uS5_D2-typ_fold_subgr"/>
</dbReference>
<sequence>MSSLFSGPILGVRMRLSPGTGAQPVYAEIVVDIEPFEGGTTEFEFVCLAHPLRAEFTAAVASGLRDELNSQVTTGGLSSVFEGAGVRVTLSTARSHDVDSSVSAFLTVARLAVRAAIERQRRS</sequence>
<dbReference type="Pfam" id="PF03764">
    <property type="entry name" value="EFG_IV"/>
    <property type="match status" value="1"/>
</dbReference>
<feature type="domain" description="Translation elongation factor EFG/EF2" evidence="3">
    <location>
        <begin position="11"/>
        <end position="121"/>
    </location>
</feature>
<dbReference type="InterPro" id="IPR005517">
    <property type="entry name" value="Transl_elong_EFG/EF2_IV"/>
</dbReference>
<dbReference type="SUPFAM" id="SSF54211">
    <property type="entry name" value="Ribosomal protein S5 domain 2-like"/>
    <property type="match status" value="1"/>
</dbReference>
<evidence type="ECO:0000256" key="2">
    <source>
        <dbReference type="ARBA" id="ARBA00023134"/>
    </source>
</evidence>
<dbReference type="Proteomes" id="UP001303001">
    <property type="component" value="Chromosome"/>
</dbReference>
<accession>A0ABY9ZRS9</accession>
<name>A0ABY9ZRS9_9ACTN</name>
<evidence type="ECO:0000313" key="4">
    <source>
        <dbReference type="EMBL" id="WNM37953.1"/>
    </source>
</evidence>
<dbReference type="Gene3D" id="3.30.230.10">
    <property type="match status" value="1"/>
</dbReference>
<keyword evidence="5" id="KW-1185">Reference proteome</keyword>